<keyword evidence="3" id="KW-1185">Reference proteome</keyword>
<dbReference type="Proteomes" id="UP000239649">
    <property type="component" value="Unassembled WGS sequence"/>
</dbReference>
<evidence type="ECO:0000313" key="3">
    <source>
        <dbReference type="Proteomes" id="UP000239649"/>
    </source>
</evidence>
<gene>
    <name evidence="2" type="ORF">C2E20_7957</name>
</gene>
<dbReference type="AlphaFoldDB" id="A0A2P6V2X2"/>
<dbReference type="EMBL" id="LHPF02000037">
    <property type="protein sequence ID" value="PSC68414.1"/>
    <property type="molecule type" value="Genomic_DNA"/>
</dbReference>
<feature type="region of interest" description="Disordered" evidence="1">
    <location>
        <begin position="1"/>
        <end position="26"/>
    </location>
</feature>
<reference evidence="2 3" key="1">
    <citation type="journal article" date="2018" name="Plant J.">
        <title>Genome sequences of Chlorella sorokiniana UTEX 1602 and Micractinium conductrix SAG 241.80: implications to maltose excretion by a green alga.</title>
        <authorList>
            <person name="Arriola M.B."/>
            <person name="Velmurugan N."/>
            <person name="Zhang Y."/>
            <person name="Plunkett M.H."/>
            <person name="Hondzo H."/>
            <person name="Barney B.M."/>
        </authorList>
    </citation>
    <scope>NUCLEOTIDE SEQUENCE [LARGE SCALE GENOMIC DNA]</scope>
    <source>
        <strain evidence="2 3">SAG 241.80</strain>
    </source>
</reference>
<proteinExistence type="predicted"/>
<feature type="compositionally biased region" description="Low complexity" evidence="1">
    <location>
        <begin position="8"/>
        <end position="20"/>
    </location>
</feature>
<feature type="compositionally biased region" description="Low complexity" evidence="1">
    <location>
        <begin position="172"/>
        <end position="191"/>
    </location>
</feature>
<sequence>MEAEGGAEETAAGAPHATAAGRHRRRTAASAAAELAASQQYHVVLPLHSAIPAAVLSLHSPHAPPRQPPLQAGWAVVPFSLLLLSGSPTRGAGQLLPNGTTGAAAAAHWHQQEHQQKMHGMLQSQRQRKPHLGAADSTPMATDDGHPAGLSLQLPSFLHTAPSTHAALARASSSGSSDSSDSTSSSDSMEE</sequence>
<feature type="region of interest" description="Disordered" evidence="1">
    <location>
        <begin position="93"/>
        <end position="191"/>
    </location>
</feature>
<comment type="caution">
    <text evidence="2">The sequence shown here is derived from an EMBL/GenBank/DDBJ whole genome shotgun (WGS) entry which is preliminary data.</text>
</comment>
<evidence type="ECO:0000256" key="1">
    <source>
        <dbReference type="SAM" id="MobiDB-lite"/>
    </source>
</evidence>
<name>A0A2P6V2X2_9CHLO</name>
<accession>A0A2P6V2X2</accession>
<evidence type="ECO:0000313" key="2">
    <source>
        <dbReference type="EMBL" id="PSC68414.1"/>
    </source>
</evidence>
<organism evidence="2 3">
    <name type="scientific">Micractinium conductrix</name>
    <dbReference type="NCBI Taxonomy" id="554055"/>
    <lineage>
        <taxon>Eukaryota</taxon>
        <taxon>Viridiplantae</taxon>
        <taxon>Chlorophyta</taxon>
        <taxon>core chlorophytes</taxon>
        <taxon>Trebouxiophyceae</taxon>
        <taxon>Chlorellales</taxon>
        <taxon>Chlorellaceae</taxon>
        <taxon>Chlorella clade</taxon>
        <taxon>Micractinium</taxon>
    </lineage>
</organism>
<protein>
    <submittedName>
        <fullName evidence="2">ATPase isoform A</fullName>
    </submittedName>
</protein>